<evidence type="ECO:0000313" key="2">
    <source>
        <dbReference type="EMBL" id="OHA21998.1"/>
    </source>
</evidence>
<protein>
    <submittedName>
        <fullName evidence="2">Uncharacterized protein</fullName>
    </submittedName>
</protein>
<proteinExistence type="predicted"/>
<dbReference type="EMBL" id="MHRJ01000033">
    <property type="protein sequence ID" value="OHA21998.1"/>
    <property type="molecule type" value="Genomic_DNA"/>
</dbReference>
<dbReference type="Proteomes" id="UP000176493">
    <property type="component" value="Unassembled WGS sequence"/>
</dbReference>
<accession>A0A1G2MDP0</accession>
<sequence>MSKNTPKQLKTGGDGAKLPAKSEKKSLAKDYTPEKIREMIRKDLHITSDPDYILETVTKKVNAYLAASDKEAEAMKKDMLESHSGVLDSMGLDTHYALATTVSERHRSLVITVARQIEKEYNCKTASEKVLIQLIAGTYGKIIGYSSVMNSNIYELSISNEKNGYLAILSKELDRAHRQLITALSTLRQIKNPPIEFNVKAKTAFVAQNQQINAINNPIQQNENIEPK</sequence>
<organism evidence="2 3">
    <name type="scientific">Candidatus Taylorbacteria bacterium RIFCSPHIGHO2_02_49_25</name>
    <dbReference type="NCBI Taxonomy" id="1802305"/>
    <lineage>
        <taxon>Bacteria</taxon>
        <taxon>Candidatus Tayloriibacteriota</taxon>
    </lineage>
</organism>
<gene>
    <name evidence="2" type="ORF">A2W52_01215</name>
</gene>
<evidence type="ECO:0000313" key="3">
    <source>
        <dbReference type="Proteomes" id="UP000176493"/>
    </source>
</evidence>
<dbReference type="AlphaFoldDB" id="A0A1G2MDP0"/>
<feature type="compositionally biased region" description="Basic and acidic residues" evidence="1">
    <location>
        <begin position="20"/>
        <end position="32"/>
    </location>
</feature>
<comment type="caution">
    <text evidence="2">The sequence shown here is derived from an EMBL/GenBank/DDBJ whole genome shotgun (WGS) entry which is preliminary data.</text>
</comment>
<feature type="region of interest" description="Disordered" evidence="1">
    <location>
        <begin position="1"/>
        <end position="32"/>
    </location>
</feature>
<reference evidence="2 3" key="1">
    <citation type="journal article" date="2016" name="Nat. Commun.">
        <title>Thousands of microbial genomes shed light on interconnected biogeochemical processes in an aquifer system.</title>
        <authorList>
            <person name="Anantharaman K."/>
            <person name="Brown C.T."/>
            <person name="Hug L.A."/>
            <person name="Sharon I."/>
            <person name="Castelle C.J."/>
            <person name="Probst A.J."/>
            <person name="Thomas B.C."/>
            <person name="Singh A."/>
            <person name="Wilkins M.J."/>
            <person name="Karaoz U."/>
            <person name="Brodie E.L."/>
            <person name="Williams K.H."/>
            <person name="Hubbard S.S."/>
            <person name="Banfield J.F."/>
        </authorList>
    </citation>
    <scope>NUCLEOTIDE SEQUENCE [LARGE SCALE GENOMIC DNA]</scope>
</reference>
<evidence type="ECO:0000256" key="1">
    <source>
        <dbReference type="SAM" id="MobiDB-lite"/>
    </source>
</evidence>
<name>A0A1G2MDP0_9BACT</name>